<sequence>MLEFTELISSISPGAEKPKSGGRHAAHSARTGVNQLGGVFVNGRPLPENVRRRIVELAQLGVRPCDISRQLLVSHGCVSKILTRFYETGSIKPGSIGGNKPKVRQVATPQVVRKILDLKQQSPSIFAWEIREQLLAQGVCDSASIPSVSSINRILRNASSCSTSATYPGEAHFPSPLGLDFLGRQFSMGVGLGGAVTSLPGMPVGLPGMLGMSESRLPLPRDGAVDGGVPLPHAHPNILSTDPVGSPPGGPVCAASVPGLLSMASYPGAWYPLNLSIPGLSFPRLVQPLVLESEQSGIAAVDSDSNSMESRHGGPLERQKVDEDSKNVKRQDVDVKREREATPPGNDAQASDREGNSRSAPASPRDDKQNEKTDDQELKNPGHTRETKEGAAYRLKRKNASHEAGETVGTITMSWHFNLSLFSLISFFS</sequence>
<dbReference type="InterPro" id="IPR043565">
    <property type="entry name" value="PAX_fam"/>
</dbReference>
<gene>
    <name evidence="10" type="ORF">C0Q70_14912</name>
</gene>
<evidence type="ECO:0000313" key="11">
    <source>
        <dbReference type="Proteomes" id="UP000245119"/>
    </source>
</evidence>
<proteinExistence type="predicted"/>
<keyword evidence="6" id="KW-0804">Transcription</keyword>
<keyword evidence="5" id="KW-0238">DNA-binding</keyword>
<keyword evidence="2" id="KW-0217">Developmental protein</keyword>
<evidence type="ECO:0000256" key="4">
    <source>
        <dbReference type="ARBA" id="ARBA00023015"/>
    </source>
</evidence>
<evidence type="ECO:0000256" key="7">
    <source>
        <dbReference type="ARBA" id="ARBA00023242"/>
    </source>
</evidence>
<evidence type="ECO:0000256" key="1">
    <source>
        <dbReference type="ARBA" id="ARBA00004123"/>
    </source>
</evidence>
<dbReference type="OrthoDB" id="3225452at2759"/>
<evidence type="ECO:0000259" key="9">
    <source>
        <dbReference type="PROSITE" id="PS51057"/>
    </source>
</evidence>
<feature type="domain" description="Paired" evidence="9">
    <location>
        <begin position="29"/>
        <end position="158"/>
    </location>
</feature>
<dbReference type="PRINTS" id="PR00027">
    <property type="entry name" value="PAIREDBOX"/>
</dbReference>
<feature type="region of interest" description="Disordered" evidence="8">
    <location>
        <begin position="300"/>
        <end position="402"/>
    </location>
</feature>
<comment type="subcellular location">
    <subcellularLocation>
        <location evidence="1">Nucleus</location>
    </subcellularLocation>
</comment>
<dbReference type="Proteomes" id="UP000245119">
    <property type="component" value="Linkage Group LG9"/>
</dbReference>
<dbReference type="FunFam" id="1.10.10.10:FF:000003">
    <property type="entry name" value="Paired box protein Pax-6"/>
    <property type="match status" value="1"/>
</dbReference>
<dbReference type="InterPro" id="IPR043182">
    <property type="entry name" value="PAIRED_DNA-bd_dom"/>
</dbReference>
<dbReference type="GO" id="GO:0000978">
    <property type="term" value="F:RNA polymerase II cis-regulatory region sequence-specific DNA binding"/>
    <property type="evidence" value="ECO:0007669"/>
    <property type="project" value="TreeGrafter"/>
</dbReference>
<protein>
    <recommendedName>
        <fullName evidence="9">Paired domain-containing protein</fullName>
    </recommendedName>
</protein>
<dbReference type="Pfam" id="PF00292">
    <property type="entry name" value="PAX"/>
    <property type="match status" value="1"/>
</dbReference>
<dbReference type="GO" id="GO:0005634">
    <property type="term" value="C:nucleus"/>
    <property type="evidence" value="ECO:0007669"/>
    <property type="project" value="UniProtKB-SubCell"/>
</dbReference>
<dbReference type="FunFam" id="1.10.10.10:FF:000013">
    <property type="entry name" value="Paired box 8 isoform 1"/>
    <property type="match status" value="1"/>
</dbReference>
<accession>A0A2T7NTD4</accession>
<comment type="caution">
    <text evidence="10">The sequence shown here is derived from an EMBL/GenBank/DDBJ whole genome shotgun (WGS) entry which is preliminary data.</text>
</comment>
<dbReference type="InterPro" id="IPR001523">
    <property type="entry name" value="Paired_dom"/>
</dbReference>
<keyword evidence="4" id="KW-0805">Transcription regulation</keyword>
<evidence type="ECO:0000256" key="5">
    <source>
        <dbReference type="ARBA" id="ARBA00023125"/>
    </source>
</evidence>
<dbReference type="Gene3D" id="1.10.10.10">
    <property type="entry name" value="Winged helix-like DNA-binding domain superfamily/Winged helix DNA-binding domain"/>
    <property type="match status" value="2"/>
</dbReference>
<feature type="compositionally biased region" description="Basic and acidic residues" evidence="8">
    <location>
        <begin position="309"/>
        <end position="341"/>
    </location>
</feature>
<dbReference type="InterPro" id="IPR009057">
    <property type="entry name" value="Homeodomain-like_sf"/>
</dbReference>
<dbReference type="InterPro" id="IPR036388">
    <property type="entry name" value="WH-like_DNA-bd_sf"/>
</dbReference>
<dbReference type="CDD" id="cd00131">
    <property type="entry name" value="PAX"/>
    <property type="match status" value="1"/>
</dbReference>
<reference evidence="10 11" key="1">
    <citation type="submission" date="2018-04" db="EMBL/GenBank/DDBJ databases">
        <title>The genome of golden apple snail Pomacea canaliculata provides insight into stress tolerance and invasive adaptation.</title>
        <authorList>
            <person name="Liu C."/>
            <person name="Liu B."/>
            <person name="Ren Y."/>
            <person name="Zhang Y."/>
            <person name="Wang H."/>
            <person name="Li S."/>
            <person name="Jiang F."/>
            <person name="Yin L."/>
            <person name="Zhang G."/>
            <person name="Qian W."/>
            <person name="Fan W."/>
        </authorList>
    </citation>
    <scope>NUCLEOTIDE SEQUENCE [LARGE SCALE GENOMIC DNA]</scope>
    <source>
        <strain evidence="10">SZHN2017</strain>
        <tissue evidence="10">Muscle</tissue>
    </source>
</reference>
<evidence type="ECO:0000256" key="3">
    <source>
        <dbReference type="ARBA" id="ARBA00022724"/>
    </source>
</evidence>
<dbReference type="PROSITE" id="PS51057">
    <property type="entry name" value="PAIRED_2"/>
    <property type="match status" value="1"/>
</dbReference>
<evidence type="ECO:0000256" key="6">
    <source>
        <dbReference type="ARBA" id="ARBA00023163"/>
    </source>
</evidence>
<dbReference type="PANTHER" id="PTHR45636">
    <property type="entry name" value="PAIRED BOX PROTEIN PAX-6-RELATED-RELATED"/>
    <property type="match status" value="1"/>
</dbReference>
<dbReference type="SMART" id="SM00351">
    <property type="entry name" value="PAX"/>
    <property type="match status" value="1"/>
</dbReference>
<dbReference type="PROSITE" id="PS00034">
    <property type="entry name" value="PAIRED_1"/>
    <property type="match status" value="1"/>
</dbReference>
<evidence type="ECO:0000256" key="8">
    <source>
        <dbReference type="SAM" id="MobiDB-lite"/>
    </source>
</evidence>
<dbReference type="GO" id="GO:0000981">
    <property type="term" value="F:DNA-binding transcription factor activity, RNA polymerase II-specific"/>
    <property type="evidence" value="ECO:0007669"/>
    <property type="project" value="TreeGrafter"/>
</dbReference>
<name>A0A2T7NTD4_POMCA</name>
<organism evidence="10 11">
    <name type="scientific">Pomacea canaliculata</name>
    <name type="common">Golden apple snail</name>
    <dbReference type="NCBI Taxonomy" id="400727"/>
    <lineage>
        <taxon>Eukaryota</taxon>
        <taxon>Metazoa</taxon>
        <taxon>Spiralia</taxon>
        <taxon>Lophotrochozoa</taxon>
        <taxon>Mollusca</taxon>
        <taxon>Gastropoda</taxon>
        <taxon>Caenogastropoda</taxon>
        <taxon>Architaenioglossa</taxon>
        <taxon>Ampullarioidea</taxon>
        <taxon>Ampullariidae</taxon>
        <taxon>Pomacea</taxon>
    </lineage>
</organism>
<keyword evidence="11" id="KW-1185">Reference proteome</keyword>
<dbReference type="STRING" id="400727.A0A2T7NTD4"/>
<dbReference type="AlphaFoldDB" id="A0A2T7NTD4"/>
<dbReference type="SUPFAM" id="SSF46689">
    <property type="entry name" value="Homeodomain-like"/>
    <property type="match status" value="1"/>
</dbReference>
<dbReference type="PANTHER" id="PTHR45636:SF43">
    <property type="entry name" value="PAIRED BOX POX-NEURO PROTEIN"/>
    <property type="match status" value="1"/>
</dbReference>
<feature type="compositionally biased region" description="Basic and acidic residues" evidence="8">
    <location>
        <begin position="364"/>
        <end position="391"/>
    </location>
</feature>
<keyword evidence="7" id="KW-0539">Nucleus</keyword>
<evidence type="ECO:0000313" key="10">
    <source>
        <dbReference type="EMBL" id="PVD24429.1"/>
    </source>
</evidence>
<dbReference type="EMBL" id="PZQS01000009">
    <property type="protein sequence ID" value="PVD24429.1"/>
    <property type="molecule type" value="Genomic_DNA"/>
</dbReference>
<evidence type="ECO:0000256" key="2">
    <source>
        <dbReference type="ARBA" id="ARBA00022473"/>
    </source>
</evidence>
<keyword evidence="3" id="KW-0563">Paired box</keyword>